<organism evidence="2">
    <name type="scientific">viral metagenome</name>
    <dbReference type="NCBI Taxonomy" id="1070528"/>
    <lineage>
        <taxon>unclassified sequences</taxon>
        <taxon>metagenomes</taxon>
        <taxon>organismal metagenomes</taxon>
    </lineage>
</organism>
<name>A0A6C0JE14_9ZZZZ</name>
<keyword evidence="1" id="KW-0175">Coiled coil</keyword>
<sequence>MPKDRYISKAQEIAELNRKLQRTSHELKMCNDVSTSTKSTIDQVRNLVSEIHTIRNENAKKSFKQNNV</sequence>
<evidence type="ECO:0000313" key="2">
    <source>
        <dbReference type="EMBL" id="QHU01864.1"/>
    </source>
</evidence>
<dbReference type="AlphaFoldDB" id="A0A6C0JE14"/>
<evidence type="ECO:0000256" key="1">
    <source>
        <dbReference type="SAM" id="Coils"/>
    </source>
</evidence>
<protein>
    <submittedName>
        <fullName evidence="2">Uncharacterized protein</fullName>
    </submittedName>
</protein>
<proteinExistence type="predicted"/>
<dbReference type="EMBL" id="MN740350">
    <property type="protein sequence ID" value="QHU01864.1"/>
    <property type="molecule type" value="Genomic_DNA"/>
</dbReference>
<accession>A0A6C0JE14</accession>
<reference evidence="2" key="1">
    <citation type="journal article" date="2020" name="Nature">
        <title>Giant virus diversity and host interactions through global metagenomics.</title>
        <authorList>
            <person name="Schulz F."/>
            <person name="Roux S."/>
            <person name="Paez-Espino D."/>
            <person name="Jungbluth S."/>
            <person name="Walsh D.A."/>
            <person name="Denef V.J."/>
            <person name="McMahon K.D."/>
            <person name="Konstantinidis K.T."/>
            <person name="Eloe-Fadrosh E.A."/>
            <person name="Kyrpides N.C."/>
            <person name="Woyke T."/>
        </authorList>
    </citation>
    <scope>NUCLEOTIDE SEQUENCE</scope>
    <source>
        <strain evidence="2">GVMAG-M-3300025880-56</strain>
    </source>
</reference>
<feature type="coiled-coil region" evidence="1">
    <location>
        <begin position="6"/>
        <end position="33"/>
    </location>
</feature>